<dbReference type="RefSeq" id="WP_138323964.1">
    <property type="nucleotide sequence ID" value="NZ_VCDI01000001.1"/>
</dbReference>
<dbReference type="AlphaFoldDB" id="A0A5R9JDL6"/>
<evidence type="ECO:0008006" key="3">
    <source>
        <dbReference type="Google" id="ProtNLM"/>
    </source>
</evidence>
<organism evidence="1 2">
    <name type="scientific">Lichenicoccus roseus</name>
    <dbReference type="NCBI Taxonomy" id="2683649"/>
    <lineage>
        <taxon>Bacteria</taxon>
        <taxon>Pseudomonadati</taxon>
        <taxon>Pseudomonadota</taxon>
        <taxon>Alphaproteobacteria</taxon>
        <taxon>Acetobacterales</taxon>
        <taxon>Acetobacteraceae</taxon>
        <taxon>Lichenicoccus</taxon>
    </lineage>
</organism>
<reference evidence="1 2" key="1">
    <citation type="submission" date="2019-05" db="EMBL/GenBank/DDBJ databases">
        <authorList>
            <person name="Pankratov T."/>
            <person name="Grouzdev D."/>
        </authorList>
    </citation>
    <scope>NUCLEOTIDE SEQUENCE [LARGE SCALE GENOMIC DNA]</scope>
    <source>
        <strain evidence="1 2">KEBCLARHB70R</strain>
    </source>
</reference>
<keyword evidence="2" id="KW-1185">Reference proteome</keyword>
<evidence type="ECO:0000313" key="2">
    <source>
        <dbReference type="Proteomes" id="UP000305654"/>
    </source>
</evidence>
<dbReference type="OrthoDB" id="9790331at2"/>
<proteinExistence type="predicted"/>
<name>A0A5R9JDL6_9PROT</name>
<dbReference type="EMBL" id="VCDI01000001">
    <property type="protein sequence ID" value="TLU73711.1"/>
    <property type="molecule type" value="Genomic_DNA"/>
</dbReference>
<comment type="caution">
    <text evidence="1">The sequence shown here is derived from an EMBL/GenBank/DDBJ whole genome shotgun (WGS) entry which is preliminary data.</text>
</comment>
<evidence type="ECO:0000313" key="1">
    <source>
        <dbReference type="EMBL" id="TLU73711.1"/>
    </source>
</evidence>
<accession>A0A5R9JDL6</accession>
<sequence length="123" mass="13057">MEGIVALVVEHPGHPGTPGCGPDRGLGNLSGNDRAALILMDYPNRSRMKLYARVGTRGLAADPEPAARLATPGCKGKVERGFLLPLEHLDWNCPQHVVPRFAGREIAAAPQPMRARARCAGSG</sequence>
<dbReference type="Proteomes" id="UP000305654">
    <property type="component" value="Unassembled WGS sequence"/>
</dbReference>
<gene>
    <name evidence="1" type="ORF">FE263_00260</name>
</gene>
<protein>
    <recommendedName>
        <fullName evidence="3">Pyridoxamine 5'-phosphate oxidase family protein</fullName>
    </recommendedName>
</protein>